<dbReference type="SUPFAM" id="SSF54534">
    <property type="entry name" value="FKBP-like"/>
    <property type="match status" value="1"/>
</dbReference>
<keyword evidence="4" id="KW-0143">Chaperone</keyword>
<dbReference type="EMBL" id="ATHI01000032">
    <property type="protein sequence ID" value="EPR30443.1"/>
    <property type="molecule type" value="Genomic_DNA"/>
</dbReference>
<dbReference type="Pfam" id="PF09312">
    <property type="entry name" value="SurA_N"/>
    <property type="match status" value="1"/>
</dbReference>
<evidence type="ECO:0000256" key="4">
    <source>
        <dbReference type="ARBA" id="ARBA00023186"/>
    </source>
</evidence>
<keyword evidence="2" id="KW-0574">Periplasm</keyword>
<sequence>MFAICLSAALPVHAQVADRIVAVVNGEIITLFDLNRRFEPVMRQLEGRTLSAADEDRLKAMKRQLLDRMVVDTLLMQEAERLGMRASDAEVEDQIKEMLQQNRMSEERFREELVQQGITRSQYVTELRREISINRLISTRVHNKIAVSDQEIAEYFQANMKHLGSGRTVDLQLILLPPGEDVETLRQRIQRKEIDFAEAARQFSRGPGAQDGGYIGSFAFDQLAPAWKSALQSVSPGEISAPFDLSGGTALLKLVGEATGDAPGPDVAERIRETLAKPKYEEVYSNYIERLKSRAIIDIRM</sequence>
<dbReference type="InterPro" id="IPR027304">
    <property type="entry name" value="Trigger_fact/SurA_dom_sf"/>
</dbReference>
<evidence type="ECO:0000256" key="1">
    <source>
        <dbReference type="ARBA" id="ARBA00022729"/>
    </source>
</evidence>
<dbReference type="eggNOG" id="COG0760">
    <property type="taxonomic scope" value="Bacteria"/>
</dbReference>
<dbReference type="PANTHER" id="PTHR47637">
    <property type="entry name" value="CHAPERONE SURA"/>
    <property type="match status" value="1"/>
</dbReference>
<dbReference type="Proteomes" id="UP000014975">
    <property type="component" value="Unassembled WGS sequence"/>
</dbReference>
<comment type="caution">
    <text evidence="8">The sequence shown here is derived from an EMBL/GenBank/DDBJ whole genome shotgun (WGS) entry which is preliminary data.</text>
</comment>
<protein>
    <submittedName>
        <fullName evidence="8">SurA domain-containing protein</fullName>
    </submittedName>
</protein>
<accession>S7UDZ6</accession>
<reference evidence="8 9" key="1">
    <citation type="journal article" date="2013" name="Genome Announc.">
        <title>Draft genome sequences for three mercury-methylating, sulfate-reducing bacteria.</title>
        <authorList>
            <person name="Brown S.D."/>
            <person name="Hurt R.A.Jr."/>
            <person name="Gilmour C.C."/>
            <person name="Elias D.A."/>
        </authorList>
    </citation>
    <scope>NUCLEOTIDE SEQUENCE [LARGE SCALE GENOMIC DNA]</scope>
    <source>
        <strain evidence="8 9">DSM 16529</strain>
    </source>
</reference>
<name>S7UDZ6_9BACT</name>
<dbReference type="Gene3D" id="1.10.4030.10">
    <property type="entry name" value="Porin chaperone SurA, peptide-binding domain"/>
    <property type="match status" value="1"/>
</dbReference>
<evidence type="ECO:0000256" key="6">
    <source>
        <dbReference type="PROSITE-ProRule" id="PRU00278"/>
    </source>
</evidence>
<dbReference type="PANTHER" id="PTHR47637:SF1">
    <property type="entry name" value="CHAPERONE SURA"/>
    <property type="match status" value="1"/>
</dbReference>
<dbReference type="InterPro" id="IPR015391">
    <property type="entry name" value="SurA_N"/>
</dbReference>
<dbReference type="STRING" id="1121439.dsat_1583"/>
<keyword evidence="5 6" id="KW-0413">Isomerase</keyword>
<evidence type="ECO:0000256" key="3">
    <source>
        <dbReference type="ARBA" id="ARBA00023110"/>
    </source>
</evidence>
<evidence type="ECO:0000259" key="7">
    <source>
        <dbReference type="PROSITE" id="PS50198"/>
    </source>
</evidence>
<dbReference type="AlphaFoldDB" id="S7UDZ6"/>
<proteinExistence type="predicted"/>
<dbReference type="PATRIC" id="fig|1121439.3.peg.2970"/>
<evidence type="ECO:0000313" key="8">
    <source>
        <dbReference type="EMBL" id="EPR30443.1"/>
    </source>
</evidence>
<dbReference type="GO" id="GO:0003755">
    <property type="term" value="F:peptidyl-prolyl cis-trans isomerase activity"/>
    <property type="evidence" value="ECO:0007669"/>
    <property type="project" value="UniProtKB-KW"/>
</dbReference>
<evidence type="ECO:0000256" key="2">
    <source>
        <dbReference type="ARBA" id="ARBA00022764"/>
    </source>
</evidence>
<keyword evidence="9" id="KW-1185">Reference proteome</keyword>
<dbReference type="Pfam" id="PF00639">
    <property type="entry name" value="Rotamase"/>
    <property type="match status" value="1"/>
</dbReference>
<keyword evidence="3 6" id="KW-0697">Rotamase</keyword>
<dbReference type="InterPro" id="IPR000297">
    <property type="entry name" value="PPIase_PpiC"/>
</dbReference>
<dbReference type="InterPro" id="IPR050280">
    <property type="entry name" value="OMP_Chaperone_SurA"/>
</dbReference>
<dbReference type="PROSITE" id="PS50198">
    <property type="entry name" value="PPIC_PPIASE_2"/>
    <property type="match status" value="1"/>
</dbReference>
<dbReference type="SUPFAM" id="SSF109998">
    <property type="entry name" value="Triger factor/SurA peptide-binding domain-like"/>
    <property type="match status" value="1"/>
</dbReference>
<dbReference type="Gene3D" id="3.10.50.40">
    <property type="match status" value="1"/>
</dbReference>
<dbReference type="InterPro" id="IPR046357">
    <property type="entry name" value="PPIase_dom_sf"/>
</dbReference>
<evidence type="ECO:0000313" key="9">
    <source>
        <dbReference type="Proteomes" id="UP000014975"/>
    </source>
</evidence>
<gene>
    <name evidence="8" type="ORF">dsat_1583</name>
</gene>
<evidence type="ECO:0000256" key="5">
    <source>
        <dbReference type="ARBA" id="ARBA00023235"/>
    </source>
</evidence>
<feature type="domain" description="PpiC" evidence="7">
    <location>
        <begin position="166"/>
        <end position="256"/>
    </location>
</feature>
<keyword evidence="1" id="KW-0732">Signal</keyword>
<organism evidence="8 9">
    <name type="scientific">Alkalidesulfovibrio alkalitolerans DSM 16529</name>
    <dbReference type="NCBI Taxonomy" id="1121439"/>
    <lineage>
        <taxon>Bacteria</taxon>
        <taxon>Pseudomonadati</taxon>
        <taxon>Thermodesulfobacteriota</taxon>
        <taxon>Desulfovibrionia</taxon>
        <taxon>Desulfovibrionales</taxon>
        <taxon>Desulfovibrionaceae</taxon>
        <taxon>Alkalidesulfovibrio</taxon>
    </lineage>
</organism>